<name>A0A098R282_9SPIO</name>
<dbReference type="InterPro" id="IPR004474">
    <property type="entry name" value="LytR_CpsA_psr"/>
</dbReference>
<dbReference type="InterPro" id="IPR027381">
    <property type="entry name" value="LytR/CpsA/Psr_C"/>
</dbReference>
<evidence type="ECO:0008006" key="7">
    <source>
        <dbReference type="Google" id="ProtNLM"/>
    </source>
</evidence>
<feature type="transmembrane region" description="Helical" evidence="2">
    <location>
        <begin position="9"/>
        <end position="29"/>
    </location>
</feature>
<evidence type="ECO:0000259" key="3">
    <source>
        <dbReference type="Pfam" id="PF03816"/>
    </source>
</evidence>
<dbReference type="RefSeq" id="WP_037544895.1">
    <property type="nucleotide sequence ID" value="NZ_JNUP01000003.1"/>
</dbReference>
<feature type="domain" description="Cell envelope-related transcriptional attenuator" evidence="3">
    <location>
        <begin position="64"/>
        <end position="200"/>
    </location>
</feature>
<dbReference type="Pfam" id="PF13399">
    <property type="entry name" value="LytR_C"/>
    <property type="match status" value="1"/>
</dbReference>
<evidence type="ECO:0000313" key="6">
    <source>
        <dbReference type="Proteomes" id="UP000029692"/>
    </source>
</evidence>
<dbReference type="Gene3D" id="3.30.70.2390">
    <property type="match status" value="1"/>
</dbReference>
<dbReference type="PANTHER" id="PTHR33392">
    <property type="entry name" value="POLYISOPRENYL-TEICHOIC ACID--PEPTIDOGLYCAN TEICHOIC ACID TRANSFERASE TAGU"/>
    <property type="match status" value="1"/>
</dbReference>
<dbReference type="Gene3D" id="3.40.630.190">
    <property type="entry name" value="LCP protein"/>
    <property type="match status" value="1"/>
</dbReference>
<organism evidence="5 6">
    <name type="scientific">Spirochaeta lutea</name>
    <dbReference type="NCBI Taxonomy" id="1480694"/>
    <lineage>
        <taxon>Bacteria</taxon>
        <taxon>Pseudomonadati</taxon>
        <taxon>Spirochaetota</taxon>
        <taxon>Spirochaetia</taxon>
        <taxon>Spirochaetales</taxon>
        <taxon>Spirochaetaceae</taxon>
        <taxon>Spirochaeta</taxon>
    </lineage>
</organism>
<accession>A0A098R282</accession>
<reference evidence="5 6" key="1">
    <citation type="submission" date="2014-05" db="EMBL/GenBank/DDBJ databases">
        <title>De novo Genome Sequence of Spirocheata sp.</title>
        <authorList>
            <person name="Shivani Y."/>
            <person name="Subhash Y."/>
            <person name="Tushar L."/>
            <person name="Sasikala C."/>
            <person name="Ramana C.V."/>
        </authorList>
    </citation>
    <scope>NUCLEOTIDE SEQUENCE [LARGE SCALE GENOMIC DNA]</scope>
    <source>
        <strain evidence="5 6">JC230</strain>
    </source>
</reference>
<keyword evidence="2" id="KW-0472">Membrane</keyword>
<dbReference type="eggNOG" id="COG1316">
    <property type="taxonomic scope" value="Bacteria"/>
</dbReference>
<keyword evidence="2" id="KW-1133">Transmembrane helix</keyword>
<evidence type="ECO:0000313" key="5">
    <source>
        <dbReference type="EMBL" id="KGE73856.1"/>
    </source>
</evidence>
<sequence length="398" mass="44704">MKPRLFDPIYIFIGLIVLSVIMFGIFLGVKLQQDPFSRTLESTENVTVLFAITDENNIELTQVLIFNKSSGKMAQISIPNNLGQIINQLNRVDRVGVLYEEQGIQAYRELLTKFLGTPIHHYLIIEESGLSRFTDLVGGLPVFLEHSIDTWGEDADDINRIPNGNVVLDGDKVLDLLGFVQSEEQPAERTNRQFTLTQGFFQRLGTSHEYFSQGVFQEIMGSLIESDLELSSIEKLSEFLAEVDYETPITQRILGTERLVQTGEGQLSLLFPHFEGKLVRDSVNQIKKNLETPDELFAAQGTLRVEVLNGTRINGLARRTSEMLQNQGIEVVEVANADQQDVEETQIIYHTIEEAAQRVGAMIRGENIIPGSGENENAVDVTVILGKDFDGWYVRPEN</sequence>
<dbReference type="Proteomes" id="UP000029692">
    <property type="component" value="Unassembled WGS sequence"/>
</dbReference>
<evidence type="ECO:0000256" key="1">
    <source>
        <dbReference type="ARBA" id="ARBA00006068"/>
    </source>
</evidence>
<keyword evidence="6" id="KW-1185">Reference proteome</keyword>
<dbReference type="Pfam" id="PF03816">
    <property type="entry name" value="LytR_cpsA_psr"/>
    <property type="match status" value="1"/>
</dbReference>
<dbReference type="EMBL" id="JNUP01000003">
    <property type="protein sequence ID" value="KGE73856.1"/>
    <property type="molecule type" value="Genomic_DNA"/>
</dbReference>
<feature type="domain" description="LytR/CpsA/Psr regulator C-terminal" evidence="4">
    <location>
        <begin position="303"/>
        <end position="389"/>
    </location>
</feature>
<evidence type="ECO:0000256" key="2">
    <source>
        <dbReference type="SAM" id="Phobius"/>
    </source>
</evidence>
<dbReference type="OrthoDB" id="362782at2"/>
<dbReference type="InterPro" id="IPR050922">
    <property type="entry name" value="LytR/CpsA/Psr_CW_biosynth"/>
</dbReference>
<evidence type="ECO:0000259" key="4">
    <source>
        <dbReference type="Pfam" id="PF13399"/>
    </source>
</evidence>
<proteinExistence type="inferred from homology"/>
<comment type="similarity">
    <text evidence="1">Belongs to the LytR/CpsA/Psr (LCP) family.</text>
</comment>
<comment type="caution">
    <text evidence="5">The sequence shown here is derived from an EMBL/GenBank/DDBJ whole genome shotgun (WGS) entry which is preliminary data.</text>
</comment>
<gene>
    <name evidence="5" type="ORF">DC28_01205</name>
</gene>
<keyword evidence="2" id="KW-0812">Transmembrane</keyword>
<dbReference type="STRING" id="1480694.DC28_01205"/>
<dbReference type="AlphaFoldDB" id="A0A098R282"/>
<dbReference type="PANTHER" id="PTHR33392:SF6">
    <property type="entry name" value="POLYISOPRENYL-TEICHOIC ACID--PEPTIDOGLYCAN TEICHOIC ACID TRANSFERASE TAGU"/>
    <property type="match status" value="1"/>
</dbReference>
<protein>
    <recommendedName>
        <fullName evidence="7">LytR/CpsA/Psr regulator C-terminal domain-containing protein</fullName>
    </recommendedName>
</protein>